<reference evidence="1 2" key="1">
    <citation type="journal article" date="2014" name="Agronomy (Basel)">
        <title>A Draft Genome Sequence for Ensete ventricosum, the Drought-Tolerant Tree Against Hunger.</title>
        <authorList>
            <person name="Harrison J."/>
            <person name="Moore K.A."/>
            <person name="Paszkiewicz K."/>
            <person name="Jones T."/>
            <person name="Grant M."/>
            <person name="Ambacheew D."/>
            <person name="Muzemil S."/>
            <person name="Studholme D.J."/>
        </authorList>
    </citation>
    <scope>NUCLEOTIDE SEQUENCE [LARGE SCALE GENOMIC DNA]</scope>
</reference>
<evidence type="ECO:0000313" key="2">
    <source>
        <dbReference type="Proteomes" id="UP000287651"/>
    </source>
</evidence>
<sequence length="251" mass="26956">MRRCLTAGSTIGNPRLVDQSKSKSNGEESLALLRLLAAASPSNPIRRISVRRHHTRRGNEKIHRLTAENSCTVAERCGSCPCALVRPWSSRDGVGAWLDGWIPRTPSRGLAAGVAELGSGGGTSGAYIVGVIGHPYLVTLLPLWLIMSSYPSTTPTVLVVRHAYAGKGVDLTHVRSAVRPLGCRPYLCQVGRMTAGAPILASTSFPRRVGHVDGPVVRGHKNVTIMSSFAISNLIMETFGYFLAFSDNKEL</sequence>
<comment type="caution">
    <text evidence="1">The sequence shown here is derived from an EMBL/GenBank/DDBJ whole genome shotgun (WGS) entry which is preliminary data.</text>
</comment>
<dbReference type="Proteomes" id="UP000287651">
    <property type="component" value="Unassembled WGS sequence"/>
</dbReference>
<accession>A0A427BA17</accession>
<gene>
    <name evidence="1" type="ORF">B296_00002887</name>
</gene>
<proteinExistence type="predicted"/>
<evidence type="ECO:0000313" key="1">
    <source>
        <dbReference type="EMBL" id="RRT85345.1"/>
    </source>
</evidence>
<dbReference type="EMBL" id="AMZH03000132">
    <property type="protein sequence ID" value="RRT85345.1"/>
    <property type="molecule type" value="Genomic_DNA"/>
</dbReference>
<dbReference type="AlphaFoldDB" id="A0A427BA17"/>
<name>A0A427BA17_ENSVE</name>
<protein>
    <submittedName>
        <fullName evidence="1">Uncharacterized protein</fullName>
    </submittedName>
</protein>
<organism evidence="1 2">
    <name type="scientific">Ensete ventricosum</name>
    <name type="common">Abyssinian banana</name>
    <name type="synonym">Musa ensete</name>
    <dbReference type="NCBI Taxonomy" id="4639"/>
    <lineage>
        <taxon>Eukaryota</taxon>
        <taxon>Viridiplantae</taxon>
        <taxon>Streptophyta</taxon>
        <taxon>Embryophyta</taxon>
        <taxon>Tracheophyta</taxon>
        <taxon>Spermatophyta</taxon>
        <taxon>Magnoliopsida</taxon>
        <taxon>Liliopsida</taxon>
        <taxon>Zingiberales</taxon>
        <taxon>Musaceae</taxon>
        <taxon>Ensete</taxon>
    </lineage>
</organism>